<feature type="signal peptide" evidence="1">
    <location>
        <begin position="1"/>
        <end position="21"/>
    </location>
</feature>
<feature type="chain" id="PRO_5002533320" description="Lipoprotein" evidence="1">
    <location>
        <begin position="22"/>
        <end position="207"/>
    </location>
</feature>
<evidence type="ECO:0000313" key="2">
    <source>
        <dbReference type="EMBL" id="KKQ90913.1"/>
    </source>
</evidence>
<protein>
    <recommendedName>
        <fullName evidence="4">Lipoprotein</fullName>
    </recommendedName>
</protein>
<proteinExistence type="predicted"/>
<reference evidence="2 3" key="1">
    <citation type="journal article" date="2015" name="Nature">
        <title>rRNA introns, odd ribosomes, and small enigmatic genomes across a large radiation of phyla.</title>
        <authorList>
            <person name="Brown C.T."/>
            <person name="Hug L.A."/>
            <person name="Thomas B.C."/>
            <person name="Sharon I."/>
            <person name="Castelle C.J."/>
            <person name="Singh A."/>
            <person name="Wilkins M.J."/>
            <person name="Williams K.H."/>
            <person name="Banfield J.F."/>
        </authorList>
    </citation>
    <scope>NUCLEOTIDE SEQUENCE [LARGE SCALE GENOMIC DNA]</scope>
</reference>
<dbReference type="EMBL" id="LBVR01000027">
    <property type="protein sequence ID" value="KKQ90913.1"/>
    <property type="molecule type" value="Genomic_DNA"/>
</dbReference>
<accession>A0A0G0LGA3</accession>
<keyword evidence="1" id="KW-0732">Signal</keyword>
<dbReference type="Proteomes" id="UP000033841">
    <property type="component" value="Unassembled WGS sequence"/>
</dbReference>
<dbReference type="AlphaFoldDB" id="A0A0G0LGA3"/>
<sequence length="207" mass="23290">MKLRKSLTLMAIILISGTVLSSCGSKPATFSDDELISDITPYVDQNANQKIDLTKEIKLDQEFNIQYKTFQPDGIGTAEFKAISMKQIAKAGDNPPDDGKKLILVEISVRGKSTNKGLPSTFNQIGDYPSPQFVLIDKDKNYSEVETTYFSDSYTQENKLFELSKITLDQEQWVNTAIVFQIDKDLNPDLAFRFTDSSGKITFYDLK</sequence>
<organism evidence="2 3">
    <name type="scientific">Candidatus Shapirobacteria bacterium GW2011_GWE1_38_92</name>
    <dbReference type="NCBI Taxonomy" id="1618489"/>
    <lineage>
        <taxon>Bacteria</taxon>
        <taxon>Candidatus Shapironibacteriota</taxon>
    </lineage>
</organism>
<dbReference type="PROSITE" id="PS51257">
    <property type="entry name" value="PROKAR_LIPOPROTEIN"/>
    <property type="match status" value="1"/>
</dbReference>
<gene>
    <name evidence="2" type="ORF">UT14_C0027G0008</name>
</gene>
<name>A0A0G0LGA3_9BACT</name>
<comment type="caution">
    <text evidence="2">The sequence shown here is derived from an EMBL/GenBank/DDBJ whole genome shotgun (WGS) entry which is preliminary data.</text>
</comment>
<evidence type="ECO:0000313" key="3">
    <source>
        <dbReference type="Proteomes" id="UP000033841"/>
    </source>
</evidence>
<evidence type="ECO:0008006" key="4">
    <source>
        <dbReference type="Google" id="ProtNLM"/>
    </source>
</evidence>
<evidence type="ECO:0000256" key="1">
    <source>
        <dbReference type="SAM" id="SignalP"/>
    </source>
</evidence>